<gene>
    <name evidence="14" type="ORF">HJO_09264</name>
</gene>
<sequence>MNAIPKPELGPKLVPQRTDTPPERAPRVSSITPSQRAAVIIAILGEAAAKPIVDKLDDSALAKVAIALEDLSFVARDEMVDIAIDFLSRLRDTNGALRGGKGKAREVLANVLDPARLIAILGEQSTNAAAPKTADGPWTRLEQRDPAQIAQYLNGLSPNIIALILRKLNVTVASSILGQMDSSKLEPAMGFLVEGRKPDPGIDLVLARMIEMEFLNVVQVDSGVDAETLEAVGELLSLIPSDRRDSLVKFLATQHEDKLAGIQKSLFTIEGLPELLSKRAVPIVFREMPEEMTLKLLDSLKSAFPEVFEYLLANVSSRLADKLRDDLSDFESLPPEQGETIQREFLTFLMTMKRNGLIEIDKPGSTPASA</sequence>
<dbReference type="PANTHER" id="PTHR30534:SF0">
    <property type="entry name" value="FLAGELLAR MOTOR SWITCH PROTEIN FLIG"/>
    <property type="match status" value="1"/>
</dbReference>
<dbReference type="PANTHER" id="PTHR30534">
    <property type="entry name" value="FLAGELLAR MOTOR SWITCH PROTEIN FLIG"/>
    <property type="match status" value="1"/>
</dbReference>
<evidence type="ECO:0000256" key="9">
    <source>
        <dbReference type="ARBA" id="ARBA00023143"/>
    </source>
</evidence>
<evidence type="ECO:0000256" key="11">
    <source>
        <dbReference type="SAM" id="MobiDB-lite"/>
    </source>
</evidence>
<dbReference type="STRING" id="1280950.HJO_09264"/>
<keyword evidence="15" id="KW-1185">Reference proteome</keyword>
<dbReference type="eggNOG" id="COG1536">
    <property type="taxonomic scope" value="Bacteria"/>
</dbReference>
<dbReference type="OrthoDB" id="7616820at2"/>
<proteinExistence type="inferred from homology"/>
<dbReference type="GO" id="GO:0071973">
    <property type="term" value="P:bacterial-type flagellum-dependent cell motility"/>
    <property type="evidence" value="ECO:0007669"/>
    <property type="project" value="InterPro"/>
</dbReference>
<accession>A0A059FP23</accession>
<dbReference type="PRINTS" id="PR00954">
    <property type="entry name" value="FLGMOTORFLIG"/>
</dbReference>
<evidence type="ECO:0000256" key="4">
    <source>
        <dbReference type="ARBA" id="ARBA00021870"/>
    </source>
</evidence>
<dbReference type="Proteomes" id="UP000025171">
    <property type="component" value="Unassembled WGS sequence"/>
</dbReference>
<keyword evidence="14" id="KW-0966">Cell projection</keyword>
<keyword evidence="8" id="KW-0472">Membrane</keyword>
<dbReference type="InterPro" id="IPR000090">
    <property type="entry name" value="Flg_Motor_Flig"/>
</dbReference>
<dbReference type="RefSeq" id="WP_035616431.1">
    <property type="nucleotide sequence ID" value="NZ_ARYK01000004.1"/>
</dbReference>
<keyword evidence="9" id="KW-0975">Bacterial flagellum</keyword>
<keyword evidence="6" id="KW-0145">Chemotaxis</keyword>
<dbReference type="GO" id="GO:0005886">
    <property type="term" value="C:plasma membrane"/>
    <property type="evidence" value="ECO:0007669"/>
    <property type="project" value="UniProtKB-SubCell"/>
</dbReference>
<dbReference type="SUPFAM" id="SSF48029">
    <property type="entry name" value="FliG"/>
    <property type="match status" value="2"/>
</dbReference>
<dbReference type="PATRIC" id="fig|1280950.3.peg.1854"/>
<comment type="function">
    <text evidence="10">FliG is one of three proteins (FliG, FliN, FliM) that forms the rotor-mounted switch complex (C ring), located at the base of the basal body. This complex interacts with the CheY and CheZ chemotaxis proteins, in addition to contacting components of the motor that determine the direction of flagellar rotation.</text>
</comment>
<dbReference type="GO" id="GO:0006935">
    <property type="term" value="P:chemotaxis"/>
    <property type="evidence" value="ECO:0007669"/>
    <property type="project" value="UniProtKB-KW"/>
</dbReference>
<evidence type="ECO:0000256" key="6">
    <source>
        <dbReference type="ARBA" id="ARBA00022500"/>
    </source>
</evidence>
<keyword evidence="14" id="KW-0282">Flagellum</keyword>
<dbReference type="GO" id="GO:0003774">
    <property type="term" value="F:cytoskeletal motor activity"/>
    <property type="evidence" value="ECO:0007669"/>
    <property type="project" value="InterPro"/>
</dbReference>
<evidence type="ECO:0000256" key="10">
    <source>
        <dbReference type="ARBA" id="ARBA00025598"/>
    </source>
</evidence>
<dbReference type="Pfam" id="PF14842">
    <property type="entry name" value="FliG_N"/>
    <property type="match status" value="1"/>
</dbReference>
<evidence type="ECO:0000259" key="13">
    <source>
        <dbReference type="Pfam" id="PF14842"/>
    </source>
</evidence>
<evidence type="ECO:0000313" key="14">
    <source>
        <dbReference type="EMBL" id="KCZ92213.1"/>
    </source>
</evidence>
<dbReference type="AlphaFoldDB" id="A0A059FP23"/>
<comment type="caution">
    <text evidence="14">The sequence shown here is derived from an EMBL/GenBank/DDBJ whole genome shotgun (WGS) entry which is preliminary data.</text>
</comment>
<keyword evidence="14" id="KW-0969">Cilium</keyword>
<dbReference type="GO" id="GO:0009425">
    <property type="term" value="C:bacterial-type flagellum basal body"/>
    <property type="evidence" value="ECO:0007669"/>
    <property type="project" value="UniProtKB-SubCell"/>
</dbReference>
<evidence type="ECO:0000256" key="3">
    <source>
        <dbReference type="ARBA" id="ARBA00010299"/>
    </source>
</evidence>
<protein>
    <recommendedName>
        <fullName evidence="4">Flagellar motor switch protein FliG</fullName>
    </recommendedName>
</protein>
<reference evidence="14 15" key="1">
    <citation type="journal article" date="2014" name="Antonie Van Leeuwenhoek">
        <title>Hyphomonas beringensis sp. nov. and Hyphomonas chukchiensis sp. nov., isolated from surface seawater of the Bering Sea and Chukchi Sea.</title>
        <authorList>
            <person name="Li C."/>
            <person name="Lai Q."/>
            <person name="Li G."/>
            <person name="Dong C."/>
            <person name="Wang J."/>
            <person name="Liao Y."/>
            <person name="Shao Z."/>
        </authorList>
    </citation>
    <scope>NUCLEOTIDE SEQUENCE [LARGE SCALE GENOMIC DNA]</scope>
    <source>
        <strain evidence="14 15">MHS-2</strain>
    </source>
</reference>
<name>A0A059FP23_9PROT</name>
<dbReference type="EMBL" id="ARYK01000004">
    <property type="protein sequence ID" value="KCZ92213.1"/>
    <property type="molecule type" value="Genomic_DNA"/>
</dbReference>
<dbReference type="Gene3D" id="1.10.220.30">
    <property type="match status" value="3"/>
</dbReference>
<evidence type="ECO:0000256" key="1">
    <source>
        <dbReference type="ARBA" id="ARBA00004117"/>
    </source>
</evidence>
<dbReference type="Pfam" id="PF01706">
    <property type="entry name" value="FliG_C"/>
    <property type="match status" value="1"/>
</dbReference>
<feature type="domain" description="Flagellar motor switch protein FliG N-terminal" evidence="13">
    <location>
        <begin position="31"/>
        <end position="126"/>
    </location>
</feature>
<comment type="subcellular location">
    <subcellularLocation>
        <location evidence="1">Bacterial flagellum basal body</location>
    </subcellularLocation>
    <subcellularLocation>
        <location evidence="2">Cell membrane</location>
        <topology evidence="2">Peripheral membrane protein</topology>
        <orientation evidence="2">Cytoplasmic side</orientation>
    </subcellularLocation>
</comment>
<evidence type="ECO:0000313" key="15">
    <source>
        <dbReference type="Proteomes" id="UP000025171"/>
    </source>
</evidence>
<keyword evidence="5" id="KW-1003">Cell membrane</keyword>
<dbReference type="InterPro" id="IPR011002">
    <property type="entry name" value="FliG_a-hlx"/>
</dbReference>
<keyword evidence="7" id="KW-0283">Flagellar rotation</keyword>
<evidence type="ECO:0000256" key="7">
    <source>
        <dbReference type="ARBA" id="ARBA00022779"/>
    </source>
</evidence>
<dbReference type="InterPro" id="IPR023087">
    <property type="entry name" value="Flg_Motor_Flig_C"/>
</dbReference>
<evidence type="ECO:0000256" key="5">
    <source>
        <dbReference type="ARBA" id="ARBA00022475"/>
    </source>
</evidence>
<organism evidence="14 15">
    <name type="scientific">Hyphomonas johnsonii MHS-2</name>
    <dbReference type="NCBI Taxonomy" id="1280950"/>
    <lineage>
        <taxon>Bacteria</taxon>
        <taxon>Pseudomonadati</taxon>
        <taxon>Pseudomonadota</taxon>
        <taxon>Alphaproteobacteria</taxon>
        <taxon>Hyphomonadales</taxon>
        <taxon>Hyphomonadaceae</taxon>
        <taxon>Hyphomonas</taxon>
    </lineage>
</organism>
<evidence type="ECO:0000256" key="8">
    <source>
        <dbReference type="ARBA" id="ARBA00023136"/>
    </source>
</evidence>
<comment type="similarity">
    <text evidence="3">Belongs to the FliG family.</text>
</comment>
<evidence type="ECO:0000256" key="2">
    <source>
        <dbReference type="ARBA" id="ARBA00004413"/>
    </source>
</evidence>
<dbReference type="InterPro" id="IPR028263">
    <property type="entry name" value="FliG_N"/>
</dbReference>
<evidence type="ECO:0000259" key="12">
    <source>
        <dbReference type="Pfam" id="PF01706"/>
    </source>
</evidence>
<feature type="region of interest" description="Disordered" evidence="11">
    <location>
        <begin position="1"/>
        <end position="31"/>
    </location>
</feature>
<feature type="domain" description="Flagellar motor switch protein FliG C-terminal" evidence="12">
    <location>
        <begin position="251"/>
        <end position="360"/>
    </location>
</feature>